<reference evidence="6 7" key="1">
    <citation type="journal article" date="2023" name="Plant Dis.">
        <title>First Report of Diplodia intermedia Causing Canker and Dieback Diseases on Apple Trees in Canada.</title>
        <authorList>
            <person name="Ellouze W."/>
            <person name="Ilyukhin E."/>
            <person name="Sulman M."/>
            <person name="Ali S."/>
        </authorList>
    </citation>
    <scope>NUCLEOTIDE SEQUENCE [LARGE SCALE GENOMIC DNA]</scope>
    <source>
        <strain evidence="6 7">M45-28</strain>
    </source>
</reference>
<evidence type="ECO:0000313" key="7">
    <source>
        <dbReference type="Proteomes" id="UP001521184"/>
    </source>
</evidence>
<comment type="subcellular location">
    <subcellularLocation>
        <location evidence="1">Membrane</location>
    </subcellularLocation>
</comment>
<sequence>MPSWNPFKKEKEQPQEEQYAPPPGPPPSYAQQQQHQQQQQQHQQQQQQHHQPPGYGHASSYASSSTGGYAPPPGPPPSHNPNNPFVDYTKKSDHQQQQPSADHSQQSEPAYYSTYQRLPQPPSNNTGAPFSAPVIEPPPYHDWTVVPDTALLPPPPPMNNEFSPTANASAEAGEAAFKWCNANPLRPPLALTSAQLSALAFGRVTLAAPHRQTYKGELLPHDASPGRYRGRTASGCGDACLWTALPLYAAAAHSPFLTGRPTTVYFELRVAGVGGMPGSASLEEADAGIALGFVAQPYPAWRLPGWQRGSLGVHGDDGRRYVNDTFGGVDFTTAFAQGDTVGLGMTFSLPRNGGGGGGPPPPQYGGQQQQQQRSGKCDVQVFFTRNGKRKDGWDLHEELDERAIGGVEGLEGDFDVYGAVGVFGGVEFEVFFNRADWMYRPEHF</sequence>
<keyword evidence="4" id="KW-0472">Membrane</keyword>
<evidence type="ECO:0000256" key="1">
    <source>
        <dbReference type="ARBA" id="ARBA00004370"/>
    </source>
</evidence>
<comment type="caution">
    <text evidence="6">The sequence shown here is derived from an EMBL/GenBank/DDBJ whole genome shotgun (WGS) entry which is preliminary data.</text>
</comment>
<dbReference type="CDD" id="cd12910">
    <property type="entry name" value="SPRY_SSH4_like"/>
    <property type="match status" value="1"/>
</dbReference>
<evidence type="ECO:0000313" key="6">
    <source>
        <dbReference type="EMBL" id="KAL1636695.1"/>
    </source>
</evidence>
<name>A0ABR3TAU6_9PEZI</name>
<dbReference type="PANTHER" id="PTHR12864">
    <property type="entry name" value="RAN BINDING PROTEIN 9-RELATED"/>
    <property type="match status" value="1"/>
</dbReference>
<feature type="compositionally biased region" description="Pro residues" evidence="5">
    <location>
        <begin position="70"/>
        <end position="79"/>
    </location>
</feature>
<dbReference type="InterPro" id="IPR043136">
    <property type="entry name" value="B30.2/SPRY_sf"/>
</dbReference>
<accession>A0ABR3TAU6</accession>
<dbReference type="Proteomes" id="UP001521184">
    <property type="component" value="Unassembled WGS sequence"/>
</dbReference>
<dbReference type="InterPro" id="IPR050618">
    <property type="entry name" value="Ubq-SigPath_Reg"/>
</dbReference>
<feature type="compositionally biased region" description="Low complexity" evidence="5">
    <location>
        <begin position="95"/>
        <end position="107"/>
    </location>
</feature>
<dbReference type="Gene3D" id="2.60.120.920">
    <property type="match status" value="1"/>
</dbReference>
<keyword evidence="7" id="KW-1185">Reference proteome</keyword>
<proteinExistence type="predicted"/>
<evidence type="ECO:0000256" key="2">
    <source>
        <dbReference type="ARBA" id="ARBA00022692"/>
    </source>
</evidence>
<evidence type="ECO:0000256" key="5">
    <source>
        <dbReference type="SAM" id="MobiDB-lite"/>
    </source>
</evidence>
<keyword evidence="2" id="KW-0812">Transmembrane</keyword>
<feature type="compositionally biased region" description="Polar residues" evidence="5">
    <location>
        <begin position="113"/>
        <end position="128"/>
    </location>
</feature>
<protein>
    <recommendedName>
        <fullName evidence="8">SPRY domain-containing protein</fullName>
    </recommendedName>
</protein>
<gene>
    <name evidence="6" type="ORF">SLS58_009682</name>
</gene>
<feature type="region of interest" description="Disordered" evidence="5">
    <location>
        <begin position="1"/>
        <end position="135"/>
    </location>
</feature>
<feature type="compositionally biased region" description="Low complexity" evidence="5">
    <location>
        <begin position="29"/>
        <end position="69"/>
    </location>
</feature>
<organism evidence="6 7">
    <name type="scientific">Diplodia intermedia</name>
    <dbReference type="NCBI Taxonomy" id="856260"/>
    <lineage>
        <taxon>Eukaryota</taxon>
        <taxon>Fungi</taxon>
        <taxon>Dikarya</taxon>
        <taxon>Ascomycota</taxon>
        <taxon>Pezizomycotina</taxon>
        <taxon>Dothideomycetes</taxon>
        <taxon>Dothideomycetes incertae sedis</taxon>
        <taxon>Botryosphaeriales</taxon>
        <taxon>Botryosphaeriaceae</taxon>
        <taxon>Diplodia</taxon>
    </lineage>
</organism>
<evidence type="ECO:0000256" key="4">
    <source>
        <dbReference type="ARBA" id="ARBA00023136"/>
    </source>
</evidence>
<dbReference type="EMBL" id="JAKEKT020000098">
    <property type="protein sequence ID" value="KAL1636695.1"/>
    <property type="molecule type" value="Genomic_DNA"/>
</dbReference>
<evidence type="ECO:0000256" key="3">
    <source>
        <dbReference type="ARBA" id="ARBA00022989"/>
    </source>
</evidence>
<dbReference type="InterPro" id="IPR035780">
    <property type="entry name" value="SPRY_Ssh4-like"/>
</dbReference>
<feature type="region of interest" description="Disordered" evidence="5">
    <location>
        <begin position="347"/>
        <end position="371"/>
    </location>
</feature>
<keyword evidence="3" id="KW-1133">Transmembrane helix</keyword>
<evidence type="ECO:0008006" key="8">
    <source>
        <dbReference type="Google" id="ProtNLM"/>
    </source>
</evidence>